<keyword evidence="5 10" id="KW-1133">Transmembrane helix</keyword>
<keyword evidence="2 10" id="KW-0812">Transmembrane</keyword>
<dbReference type="InterPro" id="IPR036869">
    <property type="entry name" value="J_dom_sf"/>
</dbReference>
<keyword evidence="6 10" id="KW-0472">Membrane</keyword>
<evidence type="ECO:0000256" key="1">
    <source>
        <dbReference type="ARBA" id="ARBA00004389"/>
    </source>
</evidence>
<name>A0A1X7RAP4_9SACH</name>
<dbReference type="GO" id="GO:0005789">
    <property type="term" value="C:endoplasmic reticulum membrane"/>
    <property type="evidence" value="ECO:0007669"/>
    <property type="project" value="UniProtKB-SubCell"/>
</dbReference>
<evidence type="ECO:0000256" key="5">
    <source>
        <dbReference type="ARBA" id="ARBA00022989"/>
    </source>
</evidence>
<dbReference type="PANTHER" id="PTHR44653:SF2">
    <property type="entry name" value="DNAJ HOMOLOG SUBFAMILY C MEMBER 1"/>
    <property type="match status" value="1"/>
</dbReference>
<evidence type="ECO:0000256" key="7">
    <source>
        <dbReference type="ARBA" id="ARBA00023186"/>
    </source>
</evidence>
<dbReference type="InterPro" id="IPR052606">
    <property type="entry name" value="DnaJ_domain_protein"/>
</dbReference>
<keyword evidence="14" id="KW-1185">Reference proteome</keyword>
<dbReference type="FunFam" id="1.10.287.110:FF:000116">
    <property type="entry name" value="Erj5p"/>
    <property type="match status" value="1"/>
</dbReference>
<evidence type="ECO:0000259" key="12">
    <source>
        <dbReference type="PROSITE" id="PS50076"/>
    </source>
</evidence>
<evidence type="ECO:0000313" key="13">
    <source>
        <dbReference type="EMBL" id="SMN22738.1"/>
    </source>
</evidence>
<feature type="domain" description="J" evidence="12">
    <location>
        <begin position="45"/>
        <end position="109"/>
    </location>
</feature>
<evidence type="ECO:0000256" key="8">
    <source>
        <dbReference type="ARBA" id="ARBA00061004"/>
    </source>
</evidence>
<dbReference type="PROSITE" id="PS50076">
    <property type="entry name" value="DNAJ_2"/>
    <property type="match status" value="1"/>
</dbReference>
<comment type="similarity">
    <text evidence="8">Belongs to the DnaJ family.</text>
</comment>
<dbReference type="Pfam" id="PF00226">
    <property type="entry name" value="DnaJ"/>
    <property type="match status" value="1"/>
</dbReference>
<proteinExistence type="inferred from homology"/>
<sequence>MNSNHIKFVLSVALLGSMAYAFTASEIEIFQLHQELQKKYGEKINFYKLLKLPNGQKSTSKEITKNLRKLSRKYHPDKNKKYKTLYSRLNLATQILSNDDTRKTYDYYLKNGFPDYNFKKGGFFFKRVQPQTWFILSFIFLAASFIHYVILRIQYKAQVKRIESFIQQCKEQDTSNGLGETKLTFKQHEEDEGKNLHIKFGSVYLMEDDETESLITSDDIPIPSITNTILFKIPKGLWNTSLGKVLNKTPGDNDNTIAKGTKLGSKSNKKN</sequence>
<dbReference type="AlphaFoldDB" id="A0A1X7RAP4"/>
<dbReference type="CDD" id="cd06257">
    <property type="entry name" value="DnaJ"/>
    <property type="match status" value="1"/>
</dbReference>
<evidence type="ECO:0000256" key="9">
    <source>
        <dbReference type="SAM" id="MobiDB-lite"/>
    </source>
</evidence>
<evidence type="ECO:0000256" key="6">
    <source>
        <dbReference type="ARBA" id="ARBA00023136"/>
    </source>
</evidence>
<dbReference type="OrthoDB" id="413400at2759"/>
<dbReference type="EMBL" id="FXLY01000013">
    <property type="protein sequence ID" value="SMN22738.1"/>
    <property type="molecule type" value="Genomic_DNA"/>
</dbReference>
<feature type="region of interest" description="Disordered" evidence="9">
    <location>
        <begin position="249"/>
        <end position="271"/>
    </location>
</feature>
<comment type="subcellular location">
    <subcellularLocation>
        <location evidence="1">Endoplasmic reticulum membrane</location>
        <topology evidence="1">Single-pass membrane protein</topology>
    </subcellularLocation>
</comment>
<dbReference type="PANTHER" id="PTHR44653">
    <property type="entry name" value="DNAJ HOMOLOG SUBFAMILY C MEMBER 1"/>
    <property type="match status" value="1"/>
</dbReference>
<dbReference type="Proteomes" id="UP000196158">
    <property type="component" value="Unassembled WGS sequence"/>
</dbReference>
<gene>
    <name evidence="13" type="ORF">KASA_0F01562G</name>
</gene>
<keyword evidence="3 11" id="KW-0732">Signal</keyword>
<dbReference type="PROSITE" id="PS00636">
    <property type="entry name" value="DNAJ_1"/>
    <property type="match status" value="1"/>
</dbReference>
<reference evidence="13 14" key="1">
    <citation type="submission" date="2017-04" db="EMBL/GenBank/DDBJ databases">
        <authorList>
            <person name="Afonso C.L."/>
            <person name="Miller P.J."/>
            <person name="Scott M.A."/>
            <person name="Spackman E."/>
            <person name="Goraichik I."/>
            <person name="Dimitrov K.M."/>
            <person name="Suarez D.L."/>
            <person name="Swayne D.E."/>
        </authorList>
    </citation>
    <scope>NUCLEOTIDE SEQUENCE [LARGE SCALE GENOMIC DNA]</scope>
</reference>
<evidence type="ECO:0000256" key="2">
    <source>
        <dbReference type="ARBA" id="ARBA00022692"/>
    </source>
</evidence>
<dbReference type="SMART" id="SM00271">
    <property type="entry name" value="DnaJ"/>
    <property type="match status" value="1"/>
</dbReference>
<dbReference type="InterPro" id="IPR001623">
    <property type="entry name" value="DnaJ_domain"/>
</dbReference>
<dbReference type="STRING" id="1789683.A0A1X7RAP4"/>
<feature type="transmembrane region" description="Helical" evidence="10">
    <location>
        <begin position="133"/>
        <end position="151"/>
    </location>
</feature>
<evidence type="ECO:0000256" key="11">
    <source>
        <dbReference type="SAM" id="SignalP"/>
    </source>
</evidence>
<dbReference type="InterPro" id="IPR018253">
    <property type="entry name" value="DnaJ_domain_CS"/>
</dbReference>
<dbReference type="SUPFAM" id="SSF46565">
    <property type="entry name" value="Chaperone J-domain"/>
    <property type="match status" value="1"/>
</dbReference>
<evidence type="ECO:0000313" key="14">
    <source>
        <dbReference type="Proteomes" id="UP000196158"/>
    </source>
</evidence>
<feature type="chain" id="PRO_5012214385" evidence="11">
    <location>
        <begin position="22"/>
        <end position="271"/>
    </location>
</feature>
<feature type="signal peptide" evidence="11">
    <location>
        <begin position="1"/>
        <end position="21"/>
    </location>
</feature>
<keyword evidence="4" id="KW-0256">Endoplasmic reticulum</keyword>
<organism evidence="13 14">
    <name type="scientific">Maudiozyma saulgeensis</name>
    <dbReference type="NCBI Taxonomy" id="1789683"/>
    <lineage>
        <taxon>Eukaryota</taxon>
        <taxon>Fungi</taxon>
        <taxon>Dikarya</taxon>
        <taxon>Ascomycota</taxon>
        <taxon>Saccharomycotina</taxon>
        <taxon>Saccharomycetes</taxon>
        <taxon>Saccharomycetales</taxon>
        <taxon>Saccharomycetaceae</taxon>
        <taxon>Maudiozyma</taxon>
    </lineage>
</organism>
<evidence type="ECO:0000256" key="10">
    <source>
        <dbReference type="SAM" id="Phobius"/>
    </source>
</evidence>
<protein>
    <submittedName>
        <fullName evidence="13">Similar to Saccharomyces cerevisiae YFR041C ERJ5 Type I membrane protein with a J domain is required to preserve the folding capacity of the endoplasmic reticulum</fullName>
    </submittedName>
</protein>
<keyword evidence="7" id="KW-0143">Chaperone</keyword>
<evidence type="ECO:0000256" key="3">
    <source>
        <dbReference type="ARBA" id="ARBA00022729"/>
    </source>
</evidence>
<dbReference type="GO" id="GO:0006457">
    <property type="term" value="P:protein folding"/>
    <property type="evidence" value="ECO:0007669"/>
    <property type="project" value="UniProtKB-ARBA"/>
</dbReference>
<dbReference type="Gene3D" id="1.10.287.110">
    <property type="entry name" value="DnaJ domain"/>
    <property type="match status" value="1"/>
</dbReference>
<evidence type="ECO:0000256" key="4">
    <source>
        <dbReference type="ARBA" id="ARBA00022824"/>
    </source>
</evidence>
<accession>A0A1X7RAP4</accession>